<feature type="region of interest" description="Disordered" evidence="1">
    <location>
        <begin position="488"/>
        <end position="515"/>
    </location>
</feature>
<keyword evidence="3" id="KW-1185">Reference proteome</keyword>
<evidence type="ECO:0008006" key="4">
    <source>
        <dbReference type="Google" id="ProtNLM"/>
    </source>
</evidence>
<gene>
    <name evidence="2" type="ORF">ACH4WX_17835</name>
</gene>
<reference evidence="2 3" key="1">
    <citation type="submission" date="2024-10" db="EMBL/GenBank/DDBJ databases">
        <title>The Natural Products Discovery Center: Release of the First 8490 Sequenced Strains for Exploring Actinobacteria Biosynthetic Diversity.</title>
        <authorList>
            <person name="Kalkreuter E."/>
            <person name="Kautsar S.A."/>
            <person name="Yang D."/>
            <person name="Bader C.D."/>
            <person name="Teijaro C.N."/>
            <person name="Fluegel L."/>
            <person name="Davis C.M."/>
            <person name="Simpson J.R."/>
            <person name="Lauterbach L."/>
            <person name="Steele A.D."/>
            <person name="Gui C."/>
            <person name="Meng S."/>
            <person name="Li G."/>
            <person name="Viehrig K."/>
            <person name="Ye F."/>
            <person name="Su P."/>
            <person name="Kiefer A.F."/>
            <person name="Nichols A."/>
            <person name="Cepeda A.J."/>
            <person name="Yan W."/>
            <person name="Fan B."/>
            <person name="Jiang Y."/>
            <person name="Adhikari A."/>
            <person name="Zheng C.-J."/>
            <person name="Schuster L."/>
            <person name="Cowan T.M."/>
            <person name="Smanski M.J."/>
            <person name="Chevrette M.G."/>
            <person name="De Carvalho L.P.S."/>
            <person name="Shen B."/>
        </authorList>
    </citation>
    <scope>NUCLEOTIDE SEQUENCE [LARGE SCALE GENOMIC DNA]</scope>
    <source>
        <strain evidence="2 3">NPDC020568</strain>
    </source>
</reference>
<feature type="compositionally biased region" description="Low complexity" evidence="1">
    <location>
        <begin position="336"/>
        <end position="348"/>
    </location>
</feature>
<accession>A0ABW7TP13</accession>
<feature type="region of interest" description="Disordered" evidence="1">
    <location>
        <begin position="541"/>
        <end position="573"/>
    </location>
</feature>
<evidence type="ECO:0000313" key="2">
    <source>
        <dbReference type="EMBL" id="MFI1462580.1"/>
    </source>
</evidence>
<evidence type="ECO:0000313" key="3">
    <source>
        <dbReference type="Proteomes" id="UP001611263"/>
    </source>
</evidence>
<sequence>MAGDDPWGAFRDRAASGGVAFEYGVAKDAATFCADLMSVFDVVEEVAPLLVPLPKIGLESFAGPERLRAKLDEVATEFENDILPKHRQHVRDLGEAFVLAGNLYRDTDQDAAGRFQSMVDSSGLGEQVEHAFAHYDDTDGWVDETYKYRPDLGRYGDENNKYTLPAGLTGLEGVQAFGAEAPPAGGLNFNQFWMLGDILTLNGWSVEDKATYWYRIRDQLDRGFNHFDQGMLSLLESDRWKGQGSDGAATAVRAYLGSGEKLISATGTLALNLVNMSAWLVHTSYGMPDKSVYYTELESGQGAVNVQEELAAQVYANFYEPGVKLASSVIPTLPVPNGQPDLPNDNGGNNNGGNNNGGGNNGGGNNGAGGGQPPGQSAQQQQQQAVGEIAQQRAELLAAQKELEQQAQQQQQALQQQQQALQQQAGAQPMLQAAQQGLQQLGQLGQQLSTAAQQALQQAGITGLPGMPALQDAVKNYQSALQKAGKLPAGLGGAGGGPGGSSPAGTKTPPVPNMEKASKLFPRATVATGVAAGQATGVVAASQPGAPMGGMPMGGGGAGGGAQGGQQKDHKRADYLDSTEWLEEGIGDPSIVAKPVVDQ</sequence>
<name>A0ABW7TP13_9NOCA</name>
<feature type="compositionally biased region" description="Gly residues" evidence="1">
    <location>
        <begin position="547"/>
        <end position="564"/>
    </location>
</feature>
<dbReference type="RefSeq" id="WP_051157140.1">
    <property type="nucleotide sequence ID" value="NZ_JBIRUQ010000004.1"/>
</dbReference>
<comment type="caution">
    <text evidence="2">The sequence shown here is derived from an EMBL/GenBank/DDBJ whole genome shotgun (WGS) entry which is preliminary data.</text>
</comment>
<feature type="region of interest" description="Disordered" evidence="1">
    <location>
        <begin position="334"/>
        <end position="388"/>
    </location>
</feature>
<protein>
    <recommendedName>
        <fullName evidence="4">ESX-1 secretion-associated protein EspA/EspE-like domain-containing protein</fullName>
    </recommendedName>
</protein>
<feature type="compositionally biased region" description="Gly residues" evidence="1">
    <location>
        <begin position="349"/>
        <end position="373"/>
    </location>
</feature>
<dbReference type="EMBL" id="JBIRUQ010000004">
    <property type="protein sequence ID" value="MFI1462580.1"/>
    <property type="molecule type" value="Genomic_DNA"/>
</dbReference>
<organism evidence="2 3">
    <name type="scientific">Nocardia carnea</name>
    <dbReference type="NCBI Taxonomy" id="37328"/>
    <lineage>
        <taxon>Bacteria</taxon>
        <taxon>Bacillati</taxon>
        <taxon>Actinomycetota</taxon>
        <taxon>Actinomycetes</taxon>
        <taxon>Mycobacteriales</taxon>
        <taxon>Nocardiaceae</taxon>
        <taxon>Nocardia</taxon>
    </lineage>
</organism>
<feature type="compositionally biased region" description="Gly residues" evidence="1">
    <location>
        <begin position="490"/>
        <end position="502"/>
    </location>
</feature>
<dbReference type="GeneID" id="93509320"/>
<dbReference type="Proteomes" id="UP001611263">
    <property type="component" value="Unassembled WGS sequence"/>
</dbReference>
<evidence type="ECO:0000256" key="1">
    <source>
        <dbReference type="SAM" id="MobiDB-lite"/>
    </source>
</evidence>
<feature type="compositionally biased region" description="Low complexity" evidence="1">
    <location>
        <begin position="374"/>
        <end position="388"/>
    </location>
</feature>
<proteinExistence type="predicted"/>